<evidence type="ECO:0000313" key="5">
    <source>
        <dbReference type="Proteomes" id="UP000287908"/>
    </source>
</evidence>
<evidence type="ECO:0000313" key="4">
    <source>
        <dbReference type="EMBL" id="RUO77613.1"/>
    </source>
</evidence>
<dbReference type="Gene3D" id="3.40.50.300">
    <property type="entry name" value="P-loop containing nucleotide triphosphate hydrolases"/>
    <property type="match status" value="1"/>
</dbReference>
<organism evidence="4 5">
    <name type="scientific">Idiomarina seosinensis</name>
    <dbReference type="NCBI Taxonomy" id="281739"/>
    <lineage>
        <taxon>Bacteria</taxon>
        <taxon>Pseudomonadati</taxon>
        <taxon>Pseudomonadota</taxon>
        <taxon>Gammaproteobacteria</taxon>
        <taxon>Alteromonadales</taxon>
        <taxon>Idiomarinaceae</taxon>
        <taxon>Idiomarina</taxon>
    </lineage>
</organism>
<proteinExistence type="predicted"/>
<reference evidence="4 5" key="1">
    <citation type="journal article" date="2011" name="Front. Microbiol.">
        <title>Genomic signatures of strain selection and enhancement in Bacillus atrophaeus var. globigii, a historical biowarfare simulant.</title>
        <authorList>
            <person name="Gibbons H.S."/>
            <person name="Broomall S.M."/>
            <person name="McNew L.A."/>
            <person name="Daligault H."/>
            <person name="Chapman C."/>
            <person name="Bruce D."/>
            <person name="Karavis M."/>
            <person name="Krepps M."/>
            <person name="McGregor P.A."/>
            <person name="Hong C."/>
            <person name="Park K.H."/>
            <person name="Akmal A."/>
            <person name="Feldman A."/>
            <person name="Lin J.S."/>
            <person name="Chang W.E."/>
            <person name="Higgs B.W."/>
            <person name="Demirev P."/>
            <person name="Lindquist J."/>
            <person name="Liem A."/>
            <person name="Fochler E."/>
            <person name="Read T.D."/>
            <person name="Tapia R."/>
            <person name="Johnson S."/>
            <person name="Bishop-Lilly K.A."/>
            <person name="Detter C."/>
            <person name="Han C."/>
            <person name="Sozhamannan S."/>
            <person name="Rosenzweig C.N."/>
            <person name="Skowronski E.W."/>
        </authorList>
    </citation>
    <scope>NUCLEOTIDE SEQUENCE [LARGE SCALE GENOMIC DNA]</scope>
    <source>
        <strain evidence="4 5">CL-SP19</strain>
    </source>
</reference>
<dbReference type="PANTHER" id="PTHR11669">
    <property type="entry name" value="REPLICATION FACTOR C / DNA POLYMERASE III GAMMA-TAU SUBUNIT"/>
    <property type="match status" value="1"/>
</dbReference>
<dbReference type="Proteomes" id="UP000287908">
    <property type="component" value="Unassembled WGS sequence"/>
</dbReference>
<comment type="caution">
    <text evidence="4">The sequence shown here is derived from an EMBL/GenBank/DDBJ whole genome shotgun (WGS) entry which is preliminary data.</text>
</comment>
<dbReference type="SUPFAM" id="SSF52540">
    <property type="entry name" value="P-loop containing nucleoside triphosphate hydrolases"/>
    <property type="match status" value="1"/>
</dbReference>
<comment type="catalytic activity">
    <reaction evidence="3">
        <text>DNA(n) + a 2'-deoxyribonucleoside 5'-triphosphate = DNA(n+1) + diphosphate</text>
        <dbReference type="Rhea" id="RHEA:22508"/>
        <dbReference type="Rhea" id="RHEA-COMP:17339"/>
        <dbReference type="Rhea" id="RHEA-COMP:17340"/>
        <dbReference type="ChEBI" id="CHEBI:33019"/>
        <dbReference type="ChEBI" id="CHEBI:61560"/>
        <dbReference type="ChEBI" id="CHEBI:173112"/>
        <dbReference type="EC" id="2.7.7.7"/>
    </reaction>
</comment>
<keyword evidence="2" id="KW-0548">Nucleotidyltransferase</keyword>
<accession>A0A432ZI76</accession>
<dbReference type="GO" id="GO:0009360">
    <property type="term" value="C:DNA polymerase III complex"/>
    <property type="evidence" value="ECO:0007669"/>
    <property type="project" value="TreeGrafter"/>
</dbReference>
<protein>
    <recommendedName>
        <fullName evidence="1">DNA-directed DNA polymerase</fullName>
        <ecNumber evidence="1">2.7.7.7</ecNumber>
    </recommendedName>
</protein>
<keyword evidence="2" id="KW-0808">Transferase</keyword>
<dbReference type="EMBL" id="PIQF01000001">
    <property type="protein sequence ID" value="RUO77613.1"/>
    <property type="molecule type" value="Genomic_DNA"/>
</dbReference>
<keyword evidence="5" id="KW-1185">Reference proteome</keyword>
<keyword evidence="2" id="KW-0239">DNA-directed DNA polymerase</keyword>
<dbReference type="RefSeq" id="WP_126783884.1">
    <property type="nucleotide sequence ID" value="NZ_PIQF01000001.1"/>
</dbReference>
<name>A0A432ZI76_9GAMM</name>
<dbReference type="EC" id="2.7.7.7" evidence="1"/>
<evidence type="ECO:0000256" key="1">
    <source>
        <dbReference type="ARBA" id="ARBA00012417"/>
    </source>
</evidence>
<dbReference type="OrthoDB" id="9811073at2"/>
<dbReference type="PANTHER" id="PTHR11669:SF8">
    <property type="entry name" value="DNA POLYMERASE III SUBUNIT DELTA"/>
    <property type="match status" value="1"/>
</dbReference>
<dbReference type="AlphaFoldDB" id="A0A432ZI76"/>
<sequence>MSFPWLREPWMRMVNSAKQRGLSHAYYMRHAPDRGSEQFLVTLANYLLCSKPTNSACGQCKSCLLFKAGNHPDYWPVDGTDASSIGIDQMRQIQQKLTQTANQGGARVVVIRPAEKLTEQAANAILKVLEEPPEEMFWLLAVEQPEHLLPTLRSRMQWINLNLPDVANNSEQDEQAASLLRTLMGEALPPVMKKKEEGLEWLNISEKLLLDVAKSKHHIASQTYNFPALAEQYRQLHQQRRVSVQMLNQAVADSRQLRQKYQYSKGLNLSLLLSFYWQQWAIHVFESNPDTGF</sequence>
<evidence type="ECO:0000256" key="3">
    <source>
        <dbReference type="ARBA" id="ARBA00049244"/>
    </source>
</evidence>
<dbReference type="InterPro" id="IPR050238">
    <property type="entry name" value="DNA_Rep/Repair_Clamp_Loader"/>
</dbReference>
<dbReference type="GO" id="GO:0003887">
    <property type="term" value="F:DNA-directed DNA polymerase activity"/>
    <property type="evidence" value="ECO:0007669"/>
    <property type="project" value="UniProtKB-KW"/>
</dbReference>
<gene>
    <name evidence="4" type="ORF">CWI81_03810</name>
</gene>
<dbReference type="GO" id="GO:0006261">
    <property type="term" value="P:DNA-templated DNA replication"/>
    <property type="evidence" value="ECO:0007669"/>
    <property type="project" value="TreeGrafter"/>
</dbReference>
<evidence type="ECO:0000256" key="2">
    <source>
        <dbReference type="ARBA" id="ARBA00022932"/>
    </source>
</evidence>
<dbReference type="InterPro" id="IPR027417">
    <property type="entry name" value="P-loop_NTPase"/>
</dbReference>
<dbReference type="Pfam" id="PF13177">
    <property type="entry name" value="DNA_pol3_delta2"/>
    <property type="match status" value="1"/>
</dbReference>